<dbReference type="EMBL" id="BAAAPB010000002">
    <property type="protein sequence ID" value="GAA1964079.1"/>
    <property type="molecule type" value="Genomic_DNA"/>
</dbReference>
<accession>A0ABN2R5P0</accession>
<comment type="caution">
    <text evidence="1">The sequence shown here is derived from an EMBL/GenBank/DDBJ whole genome shotgun (WGS) entry which is preliminary data.</text>
</comment>
<organism evidence="1 2">
    <name type="scientific">Nocardioides panacihumi</name>
    <dbReference type="NCBI Taxonomy" id="400774"/>
    <lineage>
        <taxon>Bacteria</taxon>
        <taxon>Bacillati</taxon>
        <taxon>Actinomycetota</taxon>
        <taxon>Actinomycetes</taxon>
        <taxon>Propionibacteriales</taxon>
        <taxon>Nocardioidaceae</taxon>
        <taxon>Nocardioides</taxon>
    </lineage>
</organism>
<dbReference type="Proteomes" id="UP001500571">
    <property type="component" value="Unassembled WGS sequence"/>
</dbReference>
<sequence>MWGSGASAFVAVALPTYGGPACETGAMSATTGVRPAVGGLFRLAFAAAASVTRAVTPVLMPVLAPLPRPFAPVAGALTSPLGRVAGDPRRPVIALRVEGRDQPVAPDVLARLARNDTGRVLVLVPTSGGDERTWLPGIEQTGATYGDRLAALLGWSPVTLRHDPWAYDAEAGVAGGALALAALLQRVVDGWPVPVIRMALIAAGDGGLLARSALGVRVPGSRPWTDLVSELVALGTPPLGTPVGAPRPGPGRRLEEELSGVVAVDAAVLDVSALEHVDYLLVEDRALAGTRPIGRALGTTLGITLGITLGGLLRWGRPARGVHDLFPTAERFAVATHRCPLANHPQVHDALLRRLA</sequence>
<proteinExistence type="predicted"/>
<evidence type="ECO:0000313" key="2">
    <source>
        <dbReference type="Proteomes" id="UP001500571"/>
    </source>
</evidence>
<evidence type="ECO:0000313" key="1">
    <source>
        <dbReference type="EMBL" id="GAA1964079.1"/>
    </source>
</evidence>
<reference evidence="1 2" key="1">
    <citation type="journal article" date="2019" name="Int. J. Syst. Evol. Microbiol.">
        <title>The Global Catalogue of Microorganisms (GCM) 10K type strain sequencing project: providing services to taxonomists for standard genome sequencing and annotation.</title>
        <authorList>
            <consortium name="The Broad Institute Genomics Platform"/>
            <consortium name="The Broad Institute Genome Sequencing Center for Infectious Disease"/>
            <person name="Wu L."/>
            <person name="Ma J."/>
        </authorList>
    </citation>
    <scope>NUCLEOTIDE SEQUENCE [LARGE SCALE GENOMIC DNA]</scope>
    <source>
        <strain evidence="1 2">JCM 15309</strain>
    </source>
</reference>
<evidence type="ECO:0008006" key="3">
    <source>
        <dbReference type="Google" id="ProtNLM"/>
    </source>
</evidence>
<name>A0ABN2R5P0_9ACTN</name>
<keyword evidence="2" id="KW-1185">Reference proteome</keyword>
<gene>
    <name evidence="1" type="ORF">GCM10009798_25240</name>
</gene>
<protein>
    <recommendedName>
        <fullName evidence="3">Alpha/beta hydrolase</fullName>
    </recommendedName>
</protein>